<dbReference type="Proteomes" id="UP001348369">
    <property type="component" value="Chromosome"/>
</dbReference>
<protein>
    <submittedName>
        <fullName evidence="1">Uncharacterized protein</fullName>
    </submittedName>
</protein>
<dbReference type="EMBL" id="CP109109">
    <property type="protein sequence ID" value="WSC00080.1"/>
    <property type="molecule type" value="Genomic_DNA"/>
</dbReference>
<name>A0ACD4ZNU2_9ACTN</name>
<gene>
    <name evidence="1" type="ORF">OG835_25845</name>
</gene>
<accession>A0ACD4ZNU2</accession>
<sequence length="169" mass="16725">MNTAGTTLAGAAIAVVILALNLRKWWTGGRALKDLIPTAQGLVTGAFGTVCAGGLAGWLSGCTRQITNFGGGKAVTGTTGTDSSSPIASGSLGALTPEGGVVVFVFFCVTVAAYKSFNKEEKGKLIGGIVAGSVLCVTAGIAGMLTGLPDVANQLGDSARAAFEGWGSL</sequence>
<keyword evidence="2" id="KW-1185">Reference proteome</keyword>
<evidence type="ECO:0000313" key="1">
    <source>
        <dbReference type="EMBL" id="WSC00080.1"/>
    </source>
</evidence>
<organism evidence="1 2">
    <name type="scientific">Streptomyces scopuliridis</name>
    <dbReference type="NCBI Taxonomy" id="452529"/>
    <lineage>
        <taxon>Bacteria</taxon>
        <taxon>Bacillati</taxon>
        <taxon>Actinomycetota</taxon>
        <taxon>Actinomycetes</taxon>
        <taxon>Kitasatosporales</taxon>
        <taxon>Streptomycetaceae</taxon>
        <taxon>Streptomyces</taxon>
    </lineage>
</organism>
<evidence type="ECO:0000313" key="2">
    <source>
        <dbReference type="Proteomes" id="UP001348369"/>
    </source>
</evidence>
<proteinExistence type="predicted"/>
<reference evidence="1" key="1">
    <citation type="submission" date="2022-10" db="EMBL/GenBank/DDBJ databases">
        <title>The complete genomes of actinobacterial strains from the NBC collection.</title>
        <authorList>
            <person name="Joergensen T.S."/>
            <person name="Alvarez Arevalo M."/>
            <person name="Sterndorff E.B."/>
            <person name="Faurdal D."/>
            <person name="Vuksanovic O."/>
            <person name="Mourched A.-S."/>
            <person name="Charusanti P."/>
            <person name="Shaw S."/>
            <person name="Blin K."/>
            <person name="Weber T."/>
        </authorList>
    </citation>
    <scope>NUCLEOTIDE SEQUENCE</scope>
    <source>
        <strain evidence="1">NBC 01771</strain>
    </source>
</reference>